<dbReference type="InterPro" id="IPR008254">
    <property type="entry name" value="Flavodoxin/NO_synth"/>
</dbReference>
<evidence type="ECO:0000313" key="7">
    <source>
        <dbReference type="EMBL" id="SMO45684.1"/>
    </source>
</evidence>
<dbReference type="GO" id="GO:0051539">
    <property type="term" value="F:4 iron, 4 sulfur cluster binding"/>
    <property type="evidence" value="ECO:0007669"/>
    <property type="project" value="UniProtKB-KW"/>
</dbReference>
<dbReference type="InterPro" id="IPR047964">
    <property type="entry name" value="EFR1-like"/>
</dbReference>
<dbReference type="PANTHER" id="PTHR24960:SF80">
    <property type="entry name" value="FERREDOXIN"/>
    <property type="match status" value="1"/>
</dbReference>
<dbReference type="InterPro" id="IPR050157">
    <property type="entry name" value="PSI_iron-sulfur_center"/>
</dbReference>
<keyword evidence="3" id="KW-0408">Iron</keyword>
<sequence length="268" mass="30241">METSLSKVNLIYFSATGNTKKIVKAIGRNLEWKRTVEHNLADEESDLFQHKIERDSLSIIGVPVYRGRVPLLVAEKLQKLQSDGSLAVPVVVYGNRHFDDALLELNDMVTGCGFKVMAAAAFIGEHSYSSEENPIAHQRPDKEDMEQCRSFAREIKIKIQESTSYKMLHRSRLPGNYPFKEHPAIPLLSPETLVDDCILCGICGEVCPADAITVSAEVLTKKEECIWCCACVKRCPTQARVFKNEWIDNFVEMLTTHCQARKEPACFF</sequence>
<dbReference type="InterPro" id="IPR029039">
    <property type="entry name" value="Flavoprotein-like_sf"/>
</dbReference>
<dbReference type="OrthoDB" id="9813995at2"/>
<keyword evidence="4" id="KW-0411">Iron-sulfur</keyword>
<keyword evidence="1" id="KW-0004">4Fe-4S</keyword>
<name>A0A521BF21_SACCC</name>
<gene>
    <name evidence="7" type="ORF">SAMN06265379_101903</name>
</gene>
<dbReference type="GO" id="GO:0010181">
    <property type="term" value="F:FMN binding"/>
    <property type="evidence" value="ECO:0007669"/>
    <property type="project" value="InterPro"/>
</dbReference>
<evidence type="ECO:0000256" key="4">
    <source>
        <dbReference type="ARBA" id="ARBA00023014"/>
    </source>
</evidence>
<dbReference type="Gene3D" id="3.40.50.360">
    <property type="match status" value="1"/>
</dbReference>
<dbReference type="GO" id="GO:0046872">
    <property type="term" value="F:metal ion binding"/>
    <property type="evidence" value="ECO:0007669"/>
    <property type="project" value="UniProtKB-KW"/>
</dbReference>
<dbReference type="Pfam" id="PF00037">
    <property type="entry name" value="Fer4"/>
    <property type="match status" value="1"/>
</dbReference>
<evidence type="ECO:0000259" key="5">
    <source>
        <dbReference type="PROSITE" id="PS50902"/>
    </source>
</evidence>
<dbReference type="PROSITE" id="PS00198">
    <property type="entry name" value="4FE4S_FER_1"/>
    <property type="match status" value="1"/>
</dbReference>
<feature type="domain" description="Flavodoxin-like" evidence="5">
    <location>
        <begin position="8"/>
        <end position="156"/>
    </location>
</feature>
<protein>
    <submittedName>
        <fullName evidence="7">4Fe-4S binding domain-containing protein</fullName>
    </submittedName>
</protein>
<dbReference type="EMBL" id="FXTB01000001">
    <property type="protein sequence ID" value="SMO45684.1"/>
    <property type="molecule type" value="Genomic_DNA"/>
</dbReference>
<dbReference type="PROSITE" id="PS50902">
    <property type="entry name" value="FLAVODOXIN_LIKE"/>
    <property type="match status" value="1"/>
</dbReference>
<evidence type="ECO:0000256" key="3">
    <source>
        <dbReference type="ARBA" id="ARBA00023004"/>
    </source>
</evidence>
<dbReference type="PANTHER" id="PTHR24960">
    <property type="entry name" value="PHOTOSYSTEM I IRON-SULFUR CENTER-RELATED"/>
    <property type="match status" value="1"/>
</dbReference>
<keyword evidence="2" id="KW-0479">Metal-binding</keyword>
<evidence type="ECO:0000259" key="6">
    <source>
        <dbReference type="PROSITE" id="PS51379"/>
    </source>
</evidence>
<accession>A0A521BF21</accession>
<dbReference type="AlphaFoldDB" id="A0A521BF21"/>
<dbReference type="InterPro" id="IPR017896">
    <property type="entry name" value="4Fe4S_Fe-S-bd"/>
</dbReference>
<dbReference type="NCBIfam" id="NF038196">
    <property type="entry name" value="ferrodoxin_EFR1"/>
    <property type="match status" value="1"/>
</dbReference>
<evidence type="ECO:0000256" key="1">
    <source>
        <dbReference type="ARBA" id="ARBA00022485"/>
    </source>
</evidence>
<reference evidence="7 8" key="1">
    <citation type="submission" date="2017-05" db="EMBL/GenBank/DDBJ databases">
        <authorList>
            <person name="Varghese N."/>
            <person name="Submissions S."/>
        </authorList>
    </citation>
    <scope>NUCLEOTIDE SEQUENCE [LARGE SCALE GENOMIC DNA]</scope>
    <source>
        <strain evidence="7 8">DSM 27040</strain>
    </source>
</reference>
<dbReference type="SUPFAM" id="SSF52218">
    <property type="entry name" value="Flavoproteins"/>
    <property type="match status" value="1"/>
</dbReference>
<dbReference type="Gene3D" id="3.30.70.20">
    <property type="match status" value="1"/>
</dbReference>
<feature type="domain" description="4Fe-4S ferredoxin-type" evidence="6">
    <location>
        <begin position="218"/>
        <end position="245"/>
    </location>
</feature>
<dbReference type="InterPro" id="IPR017900">
    <property type="entry name" value="4Fe4S_Fe_S_CS"/>
</dbReference>
<organism evidence="7 8">
    <name type="scientific">Saccharicrinis carchari</name>
    <dbReference type="NCBI Taxonomy" id="1168039"/>
    <lineage>
        <taxon>Bacteria</taxon>
        <taxon>Pseudomonadati</taxon>
        <taxon>Bacteroidota</taxon>
        <taxon>Bacteroidia</taxon>
        <taxon>Marinilabiliales</taxon>
        <taxon>Marinilabiliaceae</taxon>
        <taxon>Saccharicrinis</taxon>
    </lineage>
</organism>
<dbReference type="PROSITE" id="PS51379">
    <property type="entry name" value="4FE4S_FER_2"/>
    <property type="match status" value="2"/>
</dbReference>
<evidence type="ECO:0000313" key="8">
    <source>
        <dbReference type="Proteomes" id="UP000319040"/>
    </source>
</evidence>
<feature type="domain" description="4Fe-4S ferredoxin-type" evidence="6">
    <location>
        <begin position="188"/>
        <end position="217"/>
    </location>
</feature>
<dbReference type="SUPFAM" id="SSF54862">
    <property type="entry name" value="4Fe-4S ferredoxins"/>
    <property type="match status" value="1"/>
</dbReference>
<dbReference type="RefSeq" id="WP_142532222.1">
    <property type="nucleotide sequence ID" value="NZ_FXTB01000001.1"/>
</dbReference>
<keyword evidence="8" id="KW-1185">Reference proteome</keyword>
<dbReference type="Proteomes" id="UP000319040">
    <property type="component" value="Unassembled WGS sequence"/>
</dbReference>
<proteinExistence type="predicted"/>
<evidence type="ECO:0000256" key="2">
    <source>
        <dbReference type="ARBA" id="ARBA00022723"/>
    </source>
</evidence>